<proteinExistence type="predicted"/>
<protein>
    <recommendedName>
        <fullName evidence="1">N-acetyltransferase domain-containing protein</fullName>
    </recommendedName>
</protein>
<name>A0AAD9JBY1_9ANNE</name>
<dbReference type="PROSITE" id="PS51186">
    <property type="entry name" value="GNAT"/>
    <property type="match status" value="1"/>
</dbReference>
<dbReference type="PANTHER" id="PTHR47237">
    <property type="entry name" value="SLL0310 PROTEIN"/>
    <property type="match status" value="1"/>
</dbReference>
<dbReference type="InterPro" id="IPR016181">
    <property type="entry name" value="Acyl_CoA_acyltransferase"/>
</dbReference>
<reference evidence="2" key="1">
    <citation type="journal article" date="2023" name="Mol. Biol. Evol.">
        <title>Third-Generation Sequencing Reveals the Adaptive Role of the Epigenome in Three Deep-Sea Polychaetes.</title>
        <authorList>
            <person name="Perez M."/>
            <person name="Aroh O."/>
            <person name="Sun Y."/>
            <person name="Lan Y."/>
            <person name="Juniper S.K."/>
            <person name="Young C.R."/>
            <person name="Angers B."/>
            <person name="Qian P.Y."/>
        </authorList>
    </citation>
    <scope>NUCLEOTIDE SEQUENCE</scope>
    <source>
        <strain evidence="2">P08H-3</strain>
    </source>
</reference>
<dbReference type="PANTHER" id="PTHR47237:SF1">
    <property type="entry name" value="SLL0310 PROTEIN"/>
    <property type="match status" value="1"/>
</dbReference>
<evidence type="ECO:0000313" key="3">
    <source>
        <dbReference type="Proteomes" id="UP001208570"/>
    </source>
</evidence>
<evidence type="ECO:0000313" key="2">
    <source>
        <dbReference type="EMBL" id="KAK2150014.1"/>
    </source>
</evidence>
<dbReference type="CDD" id="cd04301">
    <property type="entry name" value="NAT_SF"/>
    <property type="match status" value="1"/>
</dbReference>
<dbReference type="EMBL" id="JAODUP010000427">
    <property type="protein sequence ID" value="KAK2150014.1"/>
    <property type="molecule type" value="Genomic_DNA"/>
</dbReference>
<dbReference type="Pfam" id="PF18014">
    <property type="entry name" value="Acetyltransf_18"/>
    <property type="match status" value="1"/>
</dbReference>
<feature type="domain" description="N-acetyltransferase" evidence="1">
    <location>
        <begin position="13"/>
        <end position="155"/>
    </location>
</feature>
<dbReference type="InterPro" id="IPR041496">
    <property type="entry name" value="YitH/HolE_GNAT"/>
</dbReference>
<dbReference type="InterPro" id="IPR052729">
    <property type="entry name" value="Acyl/Acetyltrans_Enzymes"/>
</dbReference>
<keyword evidence="3" id="KW-1185">Reference proteome</keyword>
<organism evidence="2 3">
    <name type="scientific">Paralvinella palmiformis</name>
    <dbReference type="NCBI Taxonomy" id="53620"/>
    <lineage>
        <taxon>Eukaryota</taxon>
        <taxon>Metazoa</taxon>
        <taxon>Spiralia</taxon>
        <taxon>Lophotrochozoa</taxon>
        <taxon>Annelida</taxon>
        <taxon>Polychaeta</taxon>
        <taxon>Sedentaria</taxon>
        <taxon>Canalipalpata</taxon>
        <taxon>Terebellida</taxon>
        <taxon>Terebelliformia</taxon>
        <taxon>Alvinellidae</taxon>
        <taxon>Paralvinella</taxon>
    </lineage>
</organism>
<evidence type="ECO:0000259" key="1">
    <source>
        <dbReference type="PROSITE" id="PS51186"/>
    </source>
</evidence>
<sequence>MEPEVFKTYEDGYIVRSMTPSDAQIVQKWYIGMGTVSRYDLEVALRIFPRGRGFYIGEYEGTVVASCVRIPWGDGAYFGSYYYVHDDYRGRGFGTRMRDQVAYGHVLEANGRLCIDAVEGSVAEKNVAKFGYVNAFLTRRYYREAKHFGIEYNGQIVPANSVPFDELISFDNKHFVSEDYPPRKEFLREWIDLPESAAVVALDDRRRIVAFGQRHPAALCQPNSHLIGPLYGDDVQSAMAVLQHLCLDVIGDRISIHIWMPNKEGVEAVEGLGFQKEFDLFRMHANGNPNEYKPTVYSVSALDVCGF</sequence>
<dbReference type="SUPFAM" id="SSF55729">
    <property type="entry name" value="Acyl-CoA N-acyltransferases (Nat)"/>
    <property type="match status" value="1"/>
</dbReference>
<gene>
    <name evidence="2" type="ORF">LSH36_427g03066</name>
</gene>
<dbReference type="AlphaFoldDB" id="A0AAD9JBY1"/>
<dbReference type="Gene3D" id="3.40.630.30">
    <property type="match status" value="1"/>
</dbReference>
<dbReference type="Pfam" id="PF00583">
    <property type="entry name" value="Acetyltransf_1"/>
    <property type="match status" value="1"/>
</dbReference>
<comment type="caution">
    <text evidence="2">The sequence shown here is derived from an EMBL/GenBank/DDBJ whole genome shotgun (WGS) entry which is preliminary data.</text>
</comment>
<dbReference type="Proteomes" id="UP001208570">
    <property type="component" value="Unassembled WGS sequence"/>
</dbReference>
<accession>A0AAD9JBY1</accession>
<dbReference type="InterPro" id="IPR000182">
    <property type="entry name" value="GNAT_dom"/>
</dbReference>
<dbReference type="Gene3D" id="3.40.630.90">
    <property type="match status" value="1"/>
</dbReference>
<dbReference type="GO" id="GO:0016747">
    <property type="term" value="F:acyltransferase activity, transferring groups other than amino-acyl groups"/>
    <property type="evidence" value="ECO:0007669"/>
    <property type="project" value="InterPro"/>
</dbReference>